<feature type="transmembrane region" description="Helical" evidence="1">
    <location>
        <begin position="171"/>
        <end position="187"/>
    </location>
</feature>
<keyword evidence="3" id="KW-1185">Reference proteome</keyword>
<dbReference type="Pfam" id="PF16149">
    <property type="entry name" value="DUF4857"/>
    <property type="match status" value="1"/>
</dbReference>
<evidence type="ECO:0000313" key="2">
    <source>
        <dbReference type="EMBL" id="PWW81033.1"/>
    </source>
</evidence>
<dbReference type="InterPro" id="IPR032333">
    <property type="entry name" value="DUF4857"/>
</dbReference>
<keyword evidence="1" id="KW-1133">Transmembrane helix</keyword>
<evidence type="ECO:0000256" key="1">
    <source>
        <dbReference type="SAM" id="Phobius"/>
    </source>
</evidence>
<feature type="transmembrane region" description="Helical" evidence="1">
    <location>
        <begin position="229"/>
        <end position="254"/>
    </location>
</feature>
<sequence length="657" mass="74440">MNNQWQSLLNKEWIKLRRGIWLLPLLLIYTATDTFLNLHALHRHYGPFGLWETVIFKQPQFFSTYMLLVACGIITGFLQARPESSGKRLRLLFHTPTDPSRIITLLLMTGTAILLCVNITGLTLLGGILSLFHFPWNVTYPVLLTVLPWCMLGFIAYLATVSFFLSSDLPMKLLSLLTFFPAWMILATKDAYGLSAPSLWTYALATICYISLVYYTSLRFTGEPSKNPFYSIARIISITLATCGLSAILLILYWRVATPAKIHKTMLYSPIYKQFMFSHSDPDKVDEQCYMLENGTSLTRKAYRSGQPFLYVRDLEKWGTFPETIDGIPITPQQARHGWQFTRLSSRDFNAPPAMLYMMLESNPQGARLQKPSDFFRVIRNGNAIEFISPYTGVINRPKSIAFTEALRTAGFIFPITSMGGNPDIRKEYDAGYFLTDANGALFQLQMTDNKPSCRATGQRITEQIEDIVIKEHPLKKFFGFIITKKAVYAIMQEDCSLKSLPVDDFNAEAFTLTLWSDLLHSSFITRTPGRETSSARGIAISSNFKVIHAFTSEPDPKYLHSMSLHRTIASFLFPVQITQSIPGSSYRHLIVTHADNPREALAGSVFALLLVFLIPGKSMRRSLRGLDYGLIAIFGLTAALIIFLTKCRDNFFWKRT</sequence>
<feature type="transmembrane region" description="Helical" evidence="1">
    <location>
        <begin position="102"/>
        <end position="132"/>
    </location>
</feature>
<dbReference type="EMBL" id="PDNZ01000011">
    <property type="protein sequence ID" value="PWW81033.1"/>
    <property type="molecule type" value="Genomic_DNA"/>
</dbReference>
<feature type="transmembrane region" description="Helical" evidence="1">
    <location>
        <begin position="199"/>
        <end position="217"/>
    </location>
</feature>
<dbReference type="Proteomes" id="UP000246278">
    <property type="component" value="Unassembled WGS sequence"/>
</dbReference>
<keyword evidence="1" id="KW-0472">Membrane</keyword>
<accession>A0A317T2Y7</accession>
<proteinExistence type="predicted"/>
<feature type="transmembrane region" description="Helical" evidence="1">
    <location>
        <begin position="138"/>
        <end position="159"/>
    </location>
</feature>
<comment type="caution">
    <text evidence="2">The sequence shown here is derived from an EMBL/GenBank/DDBJ whole genome shotgun (WGS) entry which is preliminary data.</text>
</comment>
<dbReference type="AlphaFoldDB" id="A0A317T2Y7"/>
<evidence type="ECO:0000313" key="3">
    <source>
        <dbReference type="Proteomes" id="UP000246278"/>
    </source>
</evidence>
<organism evidence="2 3">
    <name type="scientific">Prosthecochloris marina</name>
    <dbReference type="NCBI Taxonomy" id="2017681"/>
    <lineage>
        <taxon>Bacteria</taxon>
        <taxon>Pseudomonadati</taxon>
        <taxon>Chlorobiota</taxon>
        <taxon>Chlorobiia</taxon>
        <taxon>Chlorobiales</taxon>
        <taxon>Chlorobiaceae</taxon>
        <taxon>Prosthecochloris</taxon>
    </lineage>
</organism>
<dbReference type="OrthoDB" id="5365245at2"/>
<reference evidence="3" key="1">
    <citation type="submission" date="2017-10" db="EMBL/GenBank/DDBJ databases">
        <authorList>
            <person name="Gaisin V.A."/>
            <person name="Rysina M.S."/>
            <person name="Grouzdev D.S."/>
        </authorList>
    </citation>
    <scope>NUCLEOTIDE SEQUENCE [LARGE SCALE GENOMIC DNA]</scope>
    <source>
        <strain evidence="3">V1</strain>
    </source>
</reference>
<feature type="transmembrane region" description="Helical" evidence="1">
    <location>
        <begin position="629"/>
        <end position="646"/>
    </location>
</feature>
<protein>
    <submittedName>
        <fullName evidence="2">Uncharacterized protein</fullName>
    </submittedName>
</protein>
<feature type="transmembrane region" description="Helical" evidence="1">
    <location>
        <begin position="61"/>
        <end position="81"/>
    </location>
</feature>
<gene>
    <name evidence="2" type="ORF">CR164_12265</name>
</gene>
<name>A0A317T2Y7_9CHLB</name>
<feature type="transmembrane region" description="Helical" evidence="1">
    <location>
        <begin position="20"/>
        <end position="41"/>
    </location>
</feature>
<keyword evidence="1" id="KW-0812">Transmembrane</keyword>
<dbReference type="RefSeq" id="WP_110024291.1">
    <property type="nucleotide sequence ID" value="NZ_PDNZ01000011.1"/>
</dbReference>